<comment type="subcellular location">
    <subcellularLocation>
        <location evidence="4">Nucleus</location>
    </subcellularLocation>
</comment>
<accession>L0AV51</accession>
<name>L0AV51_THEEQ</name>
<dbReference type="KEGG" id="beq:BEWA_023360"/>
<dbReference type="SMART" id="SM01124">
    <property type="entry name" value="DBR1"/>
    <property type="match status" value="1"/>
</dbReference>
<protein>
    <submittedName>
        <fullName evidence="14">RNA lariat debranching enzyme, putative</fullName>
    </submittedName>
</protein>
<dbReference type="Proteomes" id="UP000031512">
    <property type="component" value="Chromosome 1"/>
</dbReference>
<keyword evidence="9" id="KW-0862">Zinc</keyword>
<dbReference type="GO" id="GO:0005634">
    <property type="term" value="C:nucleus"/>
    <property type="evidence" value="ECO:0007669"/>
    <property type="project" value="UniProtKB-SubCell"/>
</dbReference>
<reference evidence="14 15" key="1">
    <citation type="journal article" date="2012" name="BMC Genomics">
        <title>Comparative genomic analysis and phylogenetic position of Theileria equi.</title>
        <authorList>
            <person name="Kappmeyer L.S."/>
            <person name="Thiagarajan M."/>
            <person name="Herndon D.R."/>
            <person name="Ramsay J.D."/>
            <person name="Caler E."/>
            <person name="Djikeng A."/>
            <person name="Gillespie J.J."/>
            <person name="Lau A.O."/>
            <person name="Roalson E.H."/>
            <person name="Silva J.C."/>
            <person name="Silva M.G."/>
            <person name="Suarez C.E."/>
            <person name="Ueti M.W."/>
            <person name="Nene V.M."/>
            <person name="Mealey R.H."/>
            <person name="Knowles D.P."/>
            <person name="Brayton K.A."/>
        </authorList>
    </citation>
    <scope>NUCLEOTIDE SEQUENCE [LARGE SCALE GENOMIC DNA]</scope>
    <source>
        <strain evidence="14 15">WA</strain>
    </source>
</reference>
<dbReference type="RefSeq" id="XP_004829153.1">
    <property type="nucleotide sequence ID" value="XM_004829096.1"/>
</dbReference>
<evidence type="ECO:0000256" key="6">
    <source>
        <dbReference type="ARBA" id="ARBA00022664"/>
    </source>
</evidence>
<dbReference type="InterPro" id="IPR029052">
    <property type="entry name" value="Metallo-depent_PP-like"/>
</dbReference>
<dbReference type="OrthoDB" id="407609at2759"/>
<proteinExistence type="inferred from homology"/>
<evidence type="ECO:0000256" key="9">
    <source>
        <dbReference type="ARBA" id="ARBA00022833"/>
    </source>
</evidence>
<dbReference type="eggNOG" id="KOG2863">
    <property type="taxonomic scope" value="Eukaryota"/>
</dbReference>
<evidence type="ECO:0000256" key="5">
    <source>
        <dbReference type="ARBA" id="ARBA00006045"/>
    </source>
</evidence>
<keyword evidence="15" id="KW-1185">Reference proteome</keyword>
<keyword evidence="7" id="KW-0479">Metal-binding</keyword>
<dbReference type="Pfam" id="PF05011">
    <property type="entry name" value="DBR1"/>
    <property type="match status" value="1"/>
</dbReference>
<organism evidence="14 15">
    <name type="scientific">Theileria equi strain WA</name>
    <dbReference type="NCBI Taxonomy" id="1537102"/>
    <lineage>
        <taxon>Eukaryota</taxon>
        <taxon>Sar</taxon>
        <taxon>Alveolata</taxon>
        <taxon>Apicomplexa</taxon>
        <taxon>Aconoidasida</taxon>
        <taxon>Piroplasmida</taxon>
        <taxon>Theileriidae</taxon>
        <taxon>Theileria</taxon>
    </lineage>
</organism>
<sequence>MNIAVEGCCHGELDKIYETILAHEQQTGIKVDLLLCCGDFQAVRDESDLKELICPLKYKAQKDFKQYYNGKKVAPVLTIFIGGNHEAPDLLRHLYYGGWVAPNIYYLGYSGIVNIAGLRIAGISGIYNQNNYTKGYYEQRPYSEDAKRSAYNVREFDVEKLYMIENELDIFMSHDWPAGIEHYGNLEALLRVKPYFVSDVRHNILGNPKTRKLLEKLQPTFWFSGHLHVKYEAKYKHEDGSTTHFLALDKVLPNRQFLKIMDVKPKRLAEGAKRKRNGDYTLEKVLCYDREWCAILVANRDRMPLNAFPSTTPITLNKPTEEDFRFVDEQFAKFGFEALSIGTLDRVYKMPSWDVNDYKNPKLQREKFQDMLNLPDNSFFNPNINTKYRVVRRE</sequence>
<evidence type="ECO:0000256" key="11">
    <source>
        <dbReference type="ARBA" id="ARBA00023211"/>
    </source>
</evidence>
<comment type="cofactor">
    <cofactor evidence="1">
        <name>Mn(2+)</name>
        <dbReference type="ChEBI" id="CHEBI:29035"/>
    </cofactor>
</comment>
<dbReference type="SUPFAM" id="SSF56300">
    <property type="entry name" value="Metallo-dependent phosphatases"/>
    <property type="match status" value="1"/>
</dbReference>
<evidence type="ECO:0000256" key="10">
    <source>
        <dbReference type="ARBA" id="ARBA00023004"/>
    </source>
</evidence>
<dbReference type="InterPro" id="IPR007708">
    <property type="entry name" value="DBR1_C"/>
</dbReference>
<evidence type="ECO:0000256" key="4">
    <source>
        <dbReference type="ARBA" id="ARBA00004123"/>
    </source>
</evidence>
<evidence type="ECO:0000256" key="1">
    <source>
        <dbReference type="ARBA" id="ARBA00001936"/>
    </source>
</evidence>
<evidence type="ECO:0000256" key="7">
    <source>
        <dbReference type="ARBA" id="ARBA00022723"/>
    </source>
</evidence>
<keyword evidence="10" id="KW-0408">Iron</keyword>
<dbReference type="STRING" id="1537102.L0AV51"/>
<evidence type="ECO:0000259" key="13">
    <source>
        <dbReference type="SMART" id="SM01124"/>
    </source>
</evidence>
<dbReference type="Pfam" id="PF00149">
    <property type="entry name" value="Metallophos"/>
    <property type="match status" value="1"/>
</dbReference>
<dbReference type="CDD" id="cd00844">
    <property type="entry name" value="MPP_Dbr1_N"/>
    <property type="match status" value="1"/>
</dbReference>
<keyword evidence="8" id="KW-0378">Hydrolase</keyword>
<evidence type="ECO:0000313" key="15">
    <source>
        <dbReference type="Proteomes" id="UP000031512"/>
    </source>
</evidence>
<dbReference type="PANTHER" id="PTHR12849">
    <property type="entry name" value="RNA LARIAT DEBRANCHING ENZYME"/>
    <property type="match status" value="1"/>
</dbReference>
<comment type="cofactor">
    <cofactor evidence="3">
        <name>Fe(2+)</name>
        <dbReference type="ChEBI" id="CHEBI:29033"/>
    </cofactor>
</comment>
<dbReference type="EMBL" id="CP001669">
    <property type="protein sequence ID" value="AFZ79487.1"/>
    <property type="molecule type" value="Genomic_DNA"/>
</dbReference>
<feature type="domain" description="Lariat debranching enzyme C-terminal" evidence="13">
    <location>
        <begin position="235"/>
        <end position="378"/>
    </location>
</feature>
<evidence type="ECO:0000256" key="12">
    <source>
        <dbReference type="ARBA" id="ARBA00023242"/>
    </source>
</evidence>
<keyword evidence="12" id="KW-0539">Nucleus</keyword>
<dbReference type="InterPro" id="IPR004843">
    <property type="entry name" value="Calcineurin-like_PHP"/>
</dbReference>
<evidence type="ECO:0000256" key="2">
    <source>
        <dbReference type="ARBA" id="ARBA00001947"/>
    </source>
</evidence>
<dbReference type="InterPro" id="IPR041816">
    <property type="entry name" value="Dbr1_N"/>
</dbReference>
<dbReference type="VEuPathDB" id="PiroplasmaDB:BEWA_023360"/>
<evidence type="ECO:0000256" key="8">
    <source>
        <dbReference type="ARBA" id="ARBA00022801"/>
    </source>
</evidence>
<evidence type="ECO:0000313" key="14">
    <source>
        <dbReference type="EMBL" id="AFZ79487.1"/>
    </source>
</evidence>
<dbReference type="GO" id="GO:0008419">
    <property type="term" value="F:RNA lariat debranching enzyme activity"/>
    <property type="evidence" value="ECO:0007669"/>
    <property type="project" value="TreeGrafter"/>
</dbReference>
<keyword evidence="6" id="KW-0507">mRNA processing</keyword>
<gene>
    <name evidence="14" type="ORF">BEWA_023360</name>
</gene>
<dbReference type="GO" id="GO:0046872">
    <property type="term" value="F:metal ion binding"/>
    <property type="evidence" value="ECO:0007669"/>
    <property type="project" value="UniProtKB-KW"/>
</dbReference>
<dbReference type="GO" id="GO:0000398">
    <property type="term" value="P:mRNA splicing, via spliceosome"/>
    <property type="evidence" value="ECO:0007669"/>
    <property type="project" value="TreeGrafter"/>
</dbReference>
<dbReference type="AlphaFoldDB" id="L0AV51"/>
<dbReference type="PANTHER" id="PTHR12849:SF0">
    <property type="entry name" value="LARIAT DEBRANCHING ENZYME"/>
    <property type="match status" value="1"/>
</dbReference>
<comment type="similarity">
    <text evidence="5">Belongs to the lariat debranching enzyme family.</text>
</comment>
<dbReference type="FunFam" id="3.60.21.10:FF:000035">
    <property type="entry name" value="Lariat debranching enzyme"/>
    <property type="match status" value="1"/>
</dbReference>
<evidence type="ECO:0000256" key="3">
    <source>
        <dbReference type="ARBA" id="ARBA00001954"/>
    </source>
</evidence>
<comment type="cofactor">
    <cofactor evidence="2">
        <name>Zn(2+)</name>
        <dbReference type="ChEBI" id="CHEBI:29105"/>
    </cofactor>
</comment>
<keyword evidence="11" id="KW-0464">Manganese</keyword>
<dbReference type="GeneID" id="15806833"/>
<dbReference type="Gene3D" id="3.60.21.10">
    <property type="match status" value="1"/>
</dbReference>